<sequence>MGTIGQNRAEMLLETFGSLGIASLVIDRDGKIVEANKAAEDAFGYSGQDLPGIGITTLILD</sequence>
<name>A0A0F9ACD9_9ZZZZ</name>
<evidence type="ECO:0000259" key="1">
    <source>
        <dbReference type="PROSITE" id="PS50112"/>
    </source>
</evidence>
<dbReference type="AlphaFoldDB" id="A0A0F9ACD9"/>
<proteinExistence type="predicted"/>
<dbReference type="EMBL" id="LAZR01043428">
    <property type="protein sequence ID" value="KKL07105.1"/>
    <property type="molecule type" value="Genomic_DNA"/>
</dbReference>
<dbReference type="InterPro" id="IPR000014">
    <property type="entry name" value="PAS"/>
</dbReference>
<dbReference type="SUPFAM" id="SSF55785">
    <property type="entry name" value="PYP-like sensor domain (PAS domain)"/>
    <property type="match status" value="1"/>
</dbReference>
<dbReference type="PROSITE" id="PS50112">
    <property type="entry name" value="PAS"/>
    <property type="match status" value="1"/>
</dbReference>
<organism evidence="2">
    <name type="scientific">marine sediment metagenome</name>
    <dbReference type="NCBI Taxonomy" id="412755"/>
    <lineage>
        <taxon>unclassified sequences</taxon>
        <taxon>metagenomes</taxon>
        <taxon>ecological metagenomes</taxon>
    </lineage>
</organism>
<dbReference type="CDD" id="cd00130">
    <property type="entry name" value="PAS"/>
    <property type="match status" value="1"/>
</dbReference>
<feature type="non-terminal residue" evidence="2">
    <location>
        <position position="61"/>
    </location>
</feature>
<protein>
    <recommendedName>
        <fullName evidence="1">PAS domain-containing protein</fullName>
    </recommendedName>
</protein>
<accession>A0A0F9ACD9</accession>
<dbReference type="Pfam" id="PF00989">
    <property type="entry name" value="PAS"/>
    <property type="match status" value="1"/>
</dbReference>
<feature type="domain" description="PAS" evidence="1">
    <location>
        <begin position="5"/>
        <end position="61"/>
    </location>
</feature>
<gene>
    <name evidence="2" type="ORF">LCGC14_2589330</name>
</gene>
<dbReference type="InterPro" id="IPR035965">
    <property type="entry name" value="PAS-like_dom_sf"/>
</dbReference>
<dbReference type="GO" id="GO:0006355">
    <property type="term" value="P:regulation of DNA-templated transcription"/>
    <property type="evidence" value="ECO:0007669"/>
    <property type="project" value="InterPro"/>
</dbReference>
<evidence type="ECO:0000313" key="2">
    <source>
        <dbReference type="EMBL" id="KKL07105.1"/>
    </source>
</evidence>
<comment type="caution">
    <text evidence="2">The sequence shown here is derived from an EMBL/GenBank/DDBJ whole genome shotgun (WGS) entry which is preliminary data.</text>
</comment>
<reference evidence="2" key="1">
    <citation type="journal article" date="2015" name="Nature">
        <title>Complex archaea that bridge the gap between prokaryotes and eukaryotes.</title>
        <authorList>
            <person name="Spang A."/>
            <person name="Saw J.H."/>
            <person name="Jorgensen S.L."/>
            <person name="Zaremba-Niedzwiedzka K."/>
            <person name="Martijn J."/>
            <person name="Lind A.E."/>
            <person name="van Eijk R."/>
            <person name="Schleper C."/>
            <person name="Guy L."/>
            <person name="Ettema T.J."/>
        </authorList>
    </citation>
    <scope>NUCLEOTIDE SEQUENCE</scope>
</reference>
<dbReference type="Gene3D" id="3.30.450.20">
    <property type="entry name" value="PAS domain"/>
    <property type="match status" value="1"/>
</dbReference>
<dbReference type="InterPro" id="IPR013767">
    <property type="entry name" value="PAS_fold"/>
</dbReference>
<dbReference type="NCBIfam" id="TIGR00229">
    <property type="entry name" value="sensory_box"/>
    <property type="match status" value="1"/>
</dbReference>